<dbReference type="Proteomes" id="UP000265703">
    <property type="component" value="Unassembled WGS sequence"/>
</dbReference>
<comment type="caution">
    <text evidence="2">The sequence shown here is derived from an EMBL/GenBank/DDBJ whole genome shotgun (WGS) entry which is preliminary data.</text>
</comment>
<reference evidence="2 3" key="1">
    <citation type="submission" date="2018-06" db="EMBL/GenBank/DDBJ databases">
        <title>Comparative genomics reveals the genomic features of Rhizophagus irregularis, R. cerebriforme, R. diaphanum and Gigaspora rosea, and their symbiotic lifestyle signature.</title>
        <authorList>
            <person name="Morin E."/>
            <person name="San Clemente H."/>
            <person name="Chen E.C.H."/>
            <person name="De La Providencia I."/>
            <person name="Hainaut M."/>
            <person name="Kuo A."/>
            <person name="Kohler A."/>
            <person name="Murat C."/>
            <person name="Tang N."/>
            <person name="Roy S."/>
            <person name="Loubradou J."/>
            <person name="Henrissat B."/>
            <person name="Grigoriev I.V."/>
            <person name="Corradi N."/>
            <person name="Roux C."/>
            <person name="Martin F.M."/>
        </authorList>
    </citation>
    <scope>NUCLEOTIDE SEQUENCE [LARGE SCALE GENOMIC DNA]</scope>
    <source>
        <strain evidence="2 3">DAOM 227022</strain>
    </source>
</reference>
<dbReference type="Gene3D" id="3.40.50.1580">
    <property type="entry name" value="Nucleoside phosphorylase domain"/>
    <property type="match status" value="1"/>
</dbReference>
<dbReference type="GO" id="GO:0006218">
    <property type="term" value="P:uridine catabolic process"/>
    <property type="evidence" value="ECO:0007669"/>
    <property type="project" value="TreeGrafter"/>
</dbReference>
<dbReference type="EMBL" id="QKYT01000186">
    <property type="protein sequence ID" value="RIA90257.1"/>
    <property type="molecule type" value="Genomic_DNA"/>
</dbReference>
<gene>
    <name evidence="2" type="ORF">C1645_693681</name>
</gene>
<dbReference type="SUPFAM" id="SSF53167">
    <property type="entry name" value="Purine and uridine phosphorylases"/>
    <property type="match status" value="1"/>
</dbReference>
<dbReference type="GO" id="GO:0004850">
    <property type="term" value="F:uridine phosphorylase activity"/>
    <property type="evidence" value="ECO:0007669"/>
    <property type="project" value="TreeGrafter"/>
</dbReference>
<dbReference type="STRING" id="658196.A0A397T2F2"/>
<proteinExistence type="predicted"/>
<evidence type="ECO:0000313" key="3">
    <source>
        <dbReference type="Proteomes" id="UP000265703"/>
    </source>
</evidence>
<evidence type="ECO:0000259" key="1">
    <source>
        <dbReference type="Pfam" id="PF01048"/>
    </source>
</evidence>
<dbReference type="InterPro" id="IPR000845">
    <property type="entry name" value="Nucleoside_phosphorylase_d"/>
</dbReference>
<dbReference type="AlphaFoldDB" id="A0A397T2F2"/>
<dbReference type="PANTHER" id="PTHR43691:SF14">
    <property type="entry name" value="URIDINE PHOSPHORYLASE"/>
    <property type="match status" value="1"/>
</dbReference>
<name>A0A397T2F2_9GLOM</name>
<dbReference type="OrthoDB" id="416752at2759"/>
<sequence length="330" mass="37282">MKLYFVLKNFLRTKIEENKSKIENANSPVTGEGRVYHVGVKRGEVANRIITVGDPKRAEEFAKWLDKDTPIFRIKSHRGFLTLTGKYKGVPVSIAGIGMGMSMMDFFVREIRKVVDGQLSIIRFGSCGTIGEAKVGDMIVQNSAFAVTRNYNYSCFFDENVTPSSEEKPYNFTRIFFADIDLCKKIESQLVKSFGKEHVFTGLNATCDSFYSSQGRKEDNFRDYNSDLIPNTHTGTISKTYPGTISIEMETFMLFHLAKSSKDHSIKAASAAMVFADRITNEFISPEKIEELQKVGGKAILNALVEIELNEVHPDNENCVWNRKNKFLIL</sequence>
<accession>A0A397T2F2</accession>
<protein>
    <submittedName>
        <fullName evidence="2">Nucleoside phosphorylase domain-containing protein</fullName>
    </submittedName>
</protein>
<evidence type="ECO:0000313" key="2">
    <source>
        <dbReference type="EMBL" id="RIA90257.1"/>
    </source>
</evidence>
<dbReference type="InterPro" id="IPR035994">
    <property type="entry name" value="Nucleoside_phosphorylase_sf"/>
</dbReference>
<dbReference type="GO" id="GO:0005829">
    <property type="term" value="C:cytosol"/>
    <property type="evidence" value="ECO:0007669"/>
    <property type="project" value="TreeGrafter"/>
</dbReference>
<organism evidence="2 3">
    <name type="scientific">Glomus cerebriforme</name>
    <dbReference type="NCBI Taxonomy" id="658196"/>
    <lineage>
        <taxon>Eukaryota</taxon>
        <taxon>Fungi</taxon>
        <taxon>Fungi incertae sedis</taxon>
        <taxon>Mucoromycota</taxon>
        <taxon>Glomeromycotina</taxon>
        <taxon>Glomeromycetes</taxon>
        <taxon>Glomerales</taxon>
        <taxon>Glomeraceae</taxon>
        <taxon>Glomus</taxon>
    </lineage>
</organism>
<keyword evidence="3" id="KW-1185">Reference proteome</keyword>
<dbReference type="CDD" id="cd17769">
    <property type="entry name" value="NP_TgUP-like"/>
    <property type="match status" value="1"/>
</dbReference>
<dbReference type="Pfam" id="PF01048">
    <property type="entry name" value="PNP_UDP_1"/>
    <property type="match status" value="1"/>
</dbReference>
<feature type="domain" description="Nucleoside phosphorylase" evidence="1">
    <location>
        <begin position="48"/>
        <end position="283"/>
    </location>
</feature>
<dbReference type="PANTHER" id="PTHR43691">
    <property type="entry name" value="URIDINE PHOSPHORYLASE"/>
    <property type="match status" value="1"/>
</dbReference>